<reference evidence="10 11" key="1">
    <citation type="submission" date="2017-09" db="EMBL/GenBank/DDBJ databases">
        <title>WGS assembly of Aquilegia coerulea Goldsmith.</title>
        <authorList>
            <person name="Hodges S."/>
            <person name="Kramer E."/>
            <person name="Nordborg M."/>
            <person name="Tomkins J."/>
            <person name="Borevitz J."/>
            <person name="Derieg N."/>
            <person name="Yan J."/>
            <person name="Mihaltcheva S."/>
            <person name="Hayes R.D."/>
            <person name="Rokhsar D."/>
        </authorList>
    </citation>
    <scope>NUCLEOTIDE SEQUENCE [LARGE SCALE GENOMIC DNA]</scope>
    <source>
        <strain evidence="11">cv. Goldsmith</strain>
    </source>
</reference>
<dbReference type="Proteomes" id="UP000230069">
    <property type="component" value="Unassembled WGS sequence"/>
</dbReference>
<protein>
    <recommendedName>
        <fullName evidence="9">Bifunctional inhibitor/plant lipid transfer protein/seed storage helical domain-containing protein</fullName>
    </recommendedName>
</protein>
<proteinExistence type="inferred from homology"/>
<keyword evidence="3" id="KW-0472">Membrane</keyword>
<dbReference type="Gene3D" id="1.10.110.10">
    <property type="entry name" value="Plant lipid-transfer and hydrophobic proteins"/>
    <property type="match status" value="1"/>
</dbReference>
<dbReference type="InterPro" id="IPR016140">
    <property type="entry name" value="Bifunc_inhib/LTP/seed_store"/>
</dbReference>
<evidence type="ECO:0000256" key="1">
    <source>
        <dbReference type="ARBA" id="ARBA00004609"/>
    </source>
</evidence>
<dbReference type="STRING" id="218851.A0A2G5DYX1"/>
<dbReference type="OrthoDB" id="785314at2759"/>
<keyword evidence="4 8" id="KW-0732">Signal</keyword>
<keyword evidence="7" id="KW-0449">Lipoprotein</keyword>
<dbReference type="InParanoid" id="A0A2G5DYX1"/>
<keyword evidence="11" id="KW-1185">Reference proteome</keyword>
<evidence type="ECO:0000259" key="9">
    <source>
        <dbReference type="SMART" id="SM00499"/>
    </source>
</evidence>
<keyword evidence="6" id="KW-0325">Glycoprotein</keyword>
<dbReference type="InterPro" id="IPR036312">
    <property type="entry name" value="Bifun_inhib/LTP/seed_sf"/>
</dbReference>
<evidence type="ECO:0000313" key="10">
    <source>
        <dbReference type="EMBL" id="PIA48712.1"/>
    </source>
</evidence>
<evidence type="ECO:0000256" key="8">
    <source>
        <dbReference type="SAM" id="SignalP"/>
    </source>
</evidence>
<keyword evidence="5" id="KW-1015">Disulfide bond</keyword>
<evidence type="ECO:0000256" key="7">
    <source>
        <dbReference type="ARBA" id="ARBA00023288"/>
    </source>
</evidence>
<comment type="similarity">
    <text evidence="2">Belongs to the plant LTP family.</text>
</comment>
<dbReference type="CDD" id="cd00010">
    <property type="entry name" value="AAI_LTSS"/>
    <property type="match status" value="1"/>
</dbReference>
<keyword evidence="3" id="KW-0336">GPI-anchor</keyword>
<comment type="subcellular location">
    <subcellularLocation>
        <location evidence="1">Cell membrane</location>
        <topology evidence="1">Lipid-anchor</topology>
        <topology evidence="1">GPI-anchor</topology>
    </subcellularLocation>
</comment>
<name>A0A2G5DYX1_AQUCA</name>
<dbReference type="GO" id="GO:0005886">
    <property type="term" value="C:plasma membrane"/>
    <property type="evidence" value="ECO:0007669"/>
    <property type="project" value="UniProtKB-SubCell"/>
</dbReference>
<feature type="domain" description="Bifunctional inhibitor/plant lipid transfer protein/seed storage helical" evidence="9">
    <location>
        <begin position="54"/>
        <end position="133"/>
    </location>
</feature>
<dbReference type="SMART" id="SM00499">
    <property type="entry name" value="AAI"/>
    <property type="match status" value="1"/>
</dbReference>
<evidence type="ECO:0000256" key="3">
    <source>
        <dbReference type="ARBA" id="ARBA00022622"/>
    </source>
</evidence>
<dbReference type="PANTHER" id="PTHR33044">
    <property type="entry name" value="BIFUNCTIONAL INHIBITOR/LIPID-TRANSFER PROTEIN/SEED STORAGE 2S ALBUMIN SUPERFAMILY PROTEIN-RELATED"/>
    <property type="match status" value="1"/>
</dbReference>
<dbReference type="FunFam" id="1.10.110.10:FF:000001">
    <property type="entry name" value="Bifunctional inhibitor/lipid-transfer protein/seed storage 2S albumin superfamily protein"/>
    <property type="match status" value="1"/>
</dbReference>
<evidence type="ECO:0000256" key="4">
    <source>
        <dbReference type="ARBA" id="ARBA00022729"/>
    </source>
</evidence>
<dbReference type="InterPro" id="IPR043325">
    <property type="entry name" value="LTSS"/>
</dbReference>
<dbReference type="AlphaFoldDB" id="A0A2G5DYX1"/>
<dbReference type="SUPFAM" id="SSF47699">
    <property type="entry name" value="Bifunctional inhibitor/lipid-transfer protein/seed storage 2S albumin"/>
    <property type="match status" value="1"/>
</dbReference>
<accession>A0A2G5DYX1</accession>
<dbReference type="Pfam" id="PF14368">
    <property type="entry name" value="LTP_2"/>
    <property type="match status" value="1"/>
</dbReference>
<evidence type="ECO:0000256" key="6">
    <source>
        <dbReference type="ARBA" id="ARBA00023180"/>
    </source>
</evidence>
<gene>
    <name evidence="10" type="ORF">AQUCO_01400939v1</name>
</gene>
<evidence type="ECO:0000256" key="2">
    <source>
        <dbReference type="ARBA" id="ARBA00009748"/>
    </source>
</evidence>
<sequence>MRGCSTSRAFFVLCSILLFFLASISTTSSQPVSAPTLAPQDGFPAFAPAPSDDCFNSLLNMSDCLTFVEAESNLTTPDKGCCPSLAGLVESNPICLCQLLGSNANSFGVQIDVSKALQLPKACRVTTPPISLCSAVGVPVGVPTTSEGPSMPGLSPAGGMAPDMMSMTPPDGKNGAPSSRGITMVFLVGLSSAAVTMLF</sequence>
<dbReference type="GO" id="GO:0098552">
    <property type="term" value="C:side of membrane"/>
    <property type="evidence" value="ECO:0007669"/>
    <property type="project" value="UniProtKB-KW"/>
</dbReference>
<feature type="signal peptide" evidence="8">
    <location>
        <begin position="1"/>
        <end position="29"/>
    </location>
</feature>
<dbReference type="FunCoup" id="A0A2G5DYX1">
    <property type="interactions" value="124"/>
</dbReference>
<dbReference type="EMBL" id="KZ305031">
    <property type="protein sequence ID" value="PIA48712.1"/>
    <property type="molecule type" value="Genomic_DNA"/>
</dbReference>
<feature type="chain" id="PRO_5013720751" description="Bifunctional inhibitor/plant lipid transfer protein/seed storage helical domain-containing protein" evidence="8">
    <location>
        <begin position="30"/>
        <end position="199"/>
    </location>
</feature>
<evidence type="ECO:0000256" key="5">
    <source>
        <dbReference type="ARBA" id="ARBA00023157"/>
    </source>
</evidence>
<organism evidence="10 11">
    <name type="scientific">Aquilegia coerulea</name>
    <name type="common">Rocky mountain columbine</name>
    <dbReference type="NCBI Taxonomy" id="218851"/>
    <lineage>
        <taxon>Eukaryota</taxon>
        <taxon>Viridiplantae</taxon>
        <taxon>Streptophyta</taxon>
        <taxon>Embryophyta</taxon>
        <taxon>Tracheophyta</taxon>
        <taxon>Spermatophyta</taxon>
        <taxon>Magnoliopsida</taxon>
        <taxon>Ranunculales</taxon>
        <taxon>Ranunculaceae</taxon>
        <taxon>Thalictroideae</taxon>
        <taxon>Aquilegia</taxon>
    </lineage>
</organism>
<evidence type="ECO:0000313" key="11">
    <source>
        <dbReference type="Proteomes" id="UP000230069"/>
    </source>
</evidence>